<gene>
    <name evidence="1" type="ORF">CR513_61476</name>
</gene>
<keyword evidence="2" id="KW-1185">Reference proteome</keyword>
<sequence>MKFPSSDGRVVIVKADQKMGCLKVVIRPPKEDNILAHVEISTNVERDPKPLIDQGAESIEKLENICLTNNEHYT</sequence>
<comment type="caution">
    <text evidence="1">The sequence shown here is derived from an EMBL/GenBank/DDBJ whole genome shotgun (WGS) entry which is preliminary data.</text>
</comment>
<evidence type="ECO:0000313" key="1">
    <source>
        <dbReference type="EMBL" id="RDX60385.1"/>
    </source>
</evidence>
<name>A0A371E2Z7_MUCPR</name>
<reference evidence="1" key="1">
    <citation type="submission" date="2018-05" db="EMBL/GenBank/DDBJ databases">
        <title>Draft genome of Mucuna pruriens seed.</title>
        <authorList>
            <person name="Nnadi N.E."/>
            <person name="Vos R."/>
            <person name="Hasami M.H."/>
            <person name="Devisetty U.K."/>
            <person name="Aguiy J.C."/>
        </authorList>
    </citation>
    <scope>NUCLEOTIDE SEQUENCE [LARGE SCALE GENOMIC DNA]</scope>
    <source>
        <strain evidence="1">JCA_2017</strain>
    </source>
</reference>
<dbReference type="AlphaFoldDB" id="A0A371E2Z7"/>
<proteinExistence type="predicted"/>
<accession>A0A371E2Z7</accession>
<dbReference type="EMBL" id="QJKJ01016903">
    <property type="protein sequence ID" value="RDX60385.1"/>
    <property type="molecule type" value="Genomic_DNA"/>
</dbReference>
<organism evidence="1 2">
    <name type="scientific">Mucuna pruriens</name>
    <name type="common">Velvet bean</name>
    <name type="synonym">Dolichos pruriens</name>
    <dbReference type="NCBI Taxonomy" id="157652"/>
    <lineage>
        <taxon>Eukaryota</taxon>
        <taxon>Viridiplantae</taxon>
        <taxon>Streptophyta</taxon>
        <taxon>Embryophyta</taxon>
        <taxon>Tracheophyta</taxon>
        <taxon>Spermatophyta</taxon>
        <taxon>Magnoliopsida</taxon>
        <taxon>eudicotyledons</taxon>
        <taxon>Gunneridae</taxon>
        <taxon>Pentapetalae</taxon>
        <taxon>rosids</taxon>
        <taxon>fabids</taxon>
        <taxon>Fabales</taxon>
        <taxon>Fabaceae</taxon>
        <taxon>Papilionoideae</taxon>
        <taxon>50 kb inversion clade</taxon>
        <taxon>NPAAA clade</taxon>
        <taxon>indigoferoid/millettioid clade</taxon>
        <taxon>Phaseoleae</taxon>
        <taxon>Mucuna</taxon>
    </lineage>
</organism>
<evidence type="ECO:0000313" key="2">
    <source>
        <dbReference type="Proteomes" id="UP000257109"/>
    </source>
</evidence>
<protein>
    <submittedName>
        <fullName evidence="1">Uncharacterized protein</fullName>
    </submittedName>
</protein>
<dbReference type="Proteomes" id="UP000257109">
    <property type="component" value="Unassembled WGS sequence"/>
</dbReference>
<feature type="non-terminal residue" evidence="1">
    <location>
        <position position="1"/>
    </location>
</feature>